<feature type="region of interest" description="Disordered" evidence="1">
    <location>
        <begin position="105"/>
        <end position="135"/>
    </location>
</feature>
<reference evidence="4" key="1">
    <citation type="journal article" date="2018" name="Nat. Microbiol.">
        <title>Leveraging single-cell genomics to expand the fungal tree of life.</title>
        <authorList>
            <person name="Ahrendt S.R."/>
            <person name="Quandt C.A."/>
            <person name="Ciobanu D."/>
            <person name="Clum A."/>
            <person name="Salamov A."/>
            <person name="Andreopoulos B."/>
            <person name="Cheng J.F."/>
            <person name="Woyke T."/>
            <person name="Pelin A."/>
            <person name="Henrissat B."/>
            <person name="Reynolds N.K."/>
            <person name="Benny G.L."/>
            <person name="Smith M.E."/>
            <person name="James T.Y."/>
            <person name="Grigoriev I.V."/>
        </authorList>
    </citation>
    <scope>NUCLEOTIDE SEQUENCE [LARGE SCALE GENOMIC DNA]</scope>
    <source>
        <strain evidence="4">RSA 1356</strain>
    </source>
</reference>
<gene>
    <name evidence="3" type="ORF">THASP1DRAFT_29530</name>
</gene>
<dbReference type="OrthoDB" id="2507140at2759"/>
<sequence length="156" mass="16009">MKFTAAFVLSALVASAAAQVDDAPATPTTPAAPPNNCVNYNVYARCREDNQNFINACNPTDHACLCSTNKDLAQCYDQCKDDKIIFGQKEAVLAAAQAHCAAAPKTTSTPTSSKTSSSTSTSTNTPTSNSGVNGRQTSGLMAGVVAAVGGAFAYFA</sequence>
<evidence type="ECO:0000256" key="2">
    <source>
        <dbReference type="SAM" id="SignalP"/>
    </source>
</evidence>
<protein>
    <recommendedName>
        <fullName evidence="5">Extracellular membrane protein CFEM domain-containing protein</fullName>
    </recommendedName>
</protein>
<keyword evidence="4" id="KW-1185">Reference proteome</keyword>
<dbReference type="STRING" id="78915.A0A4P9XRG0"/>
<dbReference type="AlphaFoldDB" id="A0A4P9XRG0"/>
<feature type="chain" id="PRO_5020891389" description="Extracellular membrane protein CFEM domain-containing protein" evidence="2">
    <location>
        <begin position="19"/>
        <end position="156"/>
    </location>
</feature>
<dbReference type="EMBL" id="KZ992579">
    <property type="protein sequence ID" value="RKP08674.1"/>
    <property type="molecule type" value="Genomic_DNA"/>
</dbReference>
<accession>A0A4P9XRG0</accession>
<evidence type="ECO:0000313" key="3">
    <source>
        <dbReference type="EMBL" id="RKP08674.1"/>
    </source>
</evidence>
<evidence type="ECO:0000256" key="1">
    <source>
        <dbReference type="SAM" id="MobiDB-lite"/>
    </source>
</evidence>
<evidence type="ECO:0008006" key="5">
    <source>
        <dbReference type="Google" id="ProtNLM"/>
    </source>
</evidence>
<evidence type="ECO:0000313" key="4">
    <source>
        <dbReference type="Proteomes" id="UP000271241"/>
    </source>
</evidence>
<proteinExistence type="predicted"/>
<name>A0A4P9XRG0_9FUNG</name>
<organism evidence="3 4">
    <name type="scientific">Thamnocephalis sphaerospora</name>
    <dbReference type="NCBI Taxonomy" id="78915"/>
    <lineage>
        <taxon>Eukaryota</taxon>
        <taxon>Fungi</taxon>
        <taxon>Fungi incertae sedis</taxon>
        <taxon>Zoopagomycota</taxon>
        <taxon>Zoopagomycotina</taxon>
        <taxon>Zoopagomycetes</taxon>
        <taxon>Zoopagales</taxon>
        <taxon>Sigmoideomycetaceae</taxon>
        <taxon>Thamnocephalis</taxon>
    </lineage>
</organism>
<feature type="signal peptide" evidence="2">
    <location>
        <begin position="1"/>
        <end position="18"/>
    </location>
</feature>
<feature type="compositionally biased region" description="Low complexity" evidence="1">
    <location>
        <begin position="105"/>
        <end position="130"/>
    </location>
</feature>
<keyword evidence="2" id="KW-0732">Signal</keyword>
<dbReference type="Proteomes" id="UP000271241">
    <property type="component" value="Unassembled WGS sequence"/>
</dbReference>